<protein>
    <recommendedName>
        <fullName evidence="3">Phosphotyrosine protein phosphatase I domain-containing protein</fullName>
    </recommendedName>
</protein>
<organism evidence="1 2">
    <name type="scientific">Dermacoccus barathri</name>
    <dbReference type="NCBI Taxonomy" id="322601"/>
    <lineage>
        <taxon>Bacteria</taxon>
        <taxon>Bacillati</taxon>
        <taxon>Actinomycetota</taxon>
        <taxon>Actinomycetes</taxon>
        <taxon>Micrococcales</taxon>
        <taxon>Dermacoccaceae</taxon>
        <taxon>Dermacoccus</taxon>
    </lineage>
</organism>
<dbReference type="EMBL" id="BAAANV010000015">
    <property type="protein sequence ID" value="GAA1533649.1"/>
    <property type="molecule type" value="Genomic_DNA"/>
</dbReference>
<comment type="caution">
    <text evidence="1">The sequence shown here is derived from an EMBL/GenBank/DDBJ whole genome shotgun (WGS) entry which is preliminary data.</text>
</comment>
<dbReference type="SUPFAM" id="SSF52788">
    <property type="entry name" value="Phosphotyrosine protein phosphatases I"/>
    <property type="match status" value="1"/>
</dbReference>
<evidence type="ECO:0000313" key="1">
    <source>
        <dbReference type="EMBL" id="GAA1533649.1"/>
    </source>
</evidence>
<dbReference type="InterPro" id="IPR036196">
    <property type="entry name" value="Ptyr_pPase_sf"/>
</dbReference>
<dbReference type="Gene3D" id="3.40.50.2300">
    <property type="match status" value="1"/>
</dbReference>
<evidence type="ECO:0000313" key="2">
    <source>
        <dbReference type="Proteomes" id="UP001501288"/>
    </source>
</evidence>
<reference evidence="1 2" key="1">
    <citation type="journal article" date="2019" name="Int. J. Syst. Evol. Microbiol.">
        <title>The Global Catalogue of Microorganisms (GCM) 10K type strain sequencing project: providing services to taxonomists for standard genome sequencing and annotation.</title>
        <authorList>
            <consortium name="The Broad Institute Genomics Platform"/>
            <consortium name="The Broad Institute Genome Sequencing Center for Infectious Disease"/>
            <person name="Wu L."/>
            <person name="Ma J."/>
        </authorList>
    </citation>
    <scope>NUCLEOTIDE SEQUENCE [LARGE SCALE GENOMIC DNA]</scope>
    <source>
        <strain evidence="1 2">JCM 14588</strain>
    </source>
</reference>
<keyword evidence="2" id="KW-1185">Reference proteome</keyword>
<proteinExistence type="predicted"/>
<dbReference type="Proteomes" id="UP001501288">
    <property type="component" value="Unassembled WGS sequence"/>
</dbReference>
<sequence length="120" mass="13218">MEDLMAGELATRGGSAEGFQARQLHYDAVADADLVLALESHHRRVLIEEYPQLHKKTFVLGTAARAVDEALPDEDKIAFILRRRPQRRPGDSIGDPYRRGPAAAQKAAAEIQLAVDKIFG</sequence>
<evidence type="ECO:0008006" key="3">
    <source>
        <dbReference type="Google" id="ProtNLM"/>
    </source>
</evidence>
<accession>A0ABN2B4C3</accession>
<gene>
    <name evidence="1" type="ORF">GCM10009762_04920</name>
</gene>
<name>A0ABN2B4C3_9MICO</name>